<keyword evidence="3 7" id="KW-0808">Transferase</keyword>
<dbReference type="InterPro" id="IPR001737">
    <property type="entry name" value="KsgA/Erm"/>
</dbReference>
<keyword evidence="5 7" id="KW-0694">RNA-binding</keyword>
<keyword evidence="2 7" id="KW-0489">Methyltransferase</keyword>
<evidence type="ECO:0000256" key="8">
    <source>
        <dbReference type="RuleBase" id="RU362106"/>
    </source>
</evidence>
<evidence type="ECO:0000256" key="4">
    <source>
        <dbReference type="ARBA" id="ARBA00022691"/>
    </source>
</evidence>
<gene>
    <name evidence="9" type="ORF">P691DRAFT_730129</name>
</gene>
<dbReference type="Proteomes" id="UP000807342">
    <property type="component" value="Unassembled WGS sequence"/>
</dbReference>
<keyword evidence="4 7" id="KW-0949">S-adenosyl-L-methionine</keyword>
<dbReference type="AlphaFoldDB" id="A0A9P5XEU0"/>
<dbReference type="EC" id="2.1.1.-" evidence="8"/>
<accession>A0A9P5XEU0</accession>
<dbReference type="EMBL" id="MU151169">
    <property type="protein sequence ID" value="KAF9448220.1"/>
    <property type="molecule type" value="Genomic_DNA"/>
</dbReference>
<dbReference type="GO" id="GO:0006391">
    <property type="term" value="P:transcription initiation at mitochondrial promoter"/>
    <property type="evidence" value="ECO:0007669"/>
    <property type="project" value="TreeGrafter"/>
</dbReference>
<sequence>MAFRAGSLAKHARTLSTRLSRPAAPVHLRLFSHSSIQCSSISTDKPAPYPIDTLVADVISTNEELAAKPKGRRSKEKELKDYGAELPPLNEWSSYFPWSFDTKARSTVMNAETAKKLAEAFVPQGSENKIVLEAFPGPGVLTRALLDLPKERIKRLIVMEDNAQFYKCLKPLEQQDPRVTVINLSGFSWDAYEQIFALGLLDDVERVDWSQEHPHLQFISHIPAKVHGEQLVSQFFRSIPDQQWLFKYGRIPLNLIMTDSLWQRIDAPLGSNIRCKLSVTADATAKFGLATPPETLEPYLENFWPPNLRSSALQNFVAVNIKPLEKQLIGKGLLDDWDYCLRRLFVQKAKPIKTSLPQLAPGAATLLKKVTASTLPPDERIDPKTPSRGLTAKEWTILVQAFADWPFKPDDLSIDSFHMSQTRQETKKIM</sequence>
<evidence type="ECO:0000256" key="7">
    <source>
        <dbReference type="PROSITE-ProRule" id="PRU01026"/>
    </source>
</evidence>
<proteinExistence type="inferred from homology"/>
<dbReference type="InterPro" id="IPR029063">
    <property type="entry name" value="SAM-dependent_MTases_sf"/>
</dbReference>
<evidence type="ECO:0000313" key="10">
    <source>
        <dbReference type="Proteomes" id="UP000807342"/>
    </source>
</evidence>
<dbReference type="OrthoDB" id="16079at2759"/>
<dbReference type="GO" id="GO:0034246">
    <property type="term" value="F:mitochondrial transcription factor activity"/>
    <property type="evidence" value="ECO:0007669"/>
    <property type="project" value="TreeGrafter"/>
</dbReference>
<comment type="caution">
    <text evidence="9">The sequence shown here is derived from an EMBL/GenBank/DDBJ whole genome shotgun (WGS) entry which is preliminary data.</text>
</comment>
<dbReference type="GO" id="GO:0000179">
    <property type="term" value="F:rRNA (adenine-N6,N6-)-dimethyltransferase activity"/>
    <property type="evidence" value="ECO:0007669"/>
    <property type="project" value="UniProtKB-UniRule"/>
</dbReference>
<dbReference type="GO" id="GO:0003723">
    <property type="term" value="F:RNA binding"/>
    <property type="evidence" value="ECO:0007669"/>
    <property type="project" value="UniProtKB-UniRule"/>
</dbReference>
<dbReference type="InterPro" id="IPR023165">
    <property type="entry name" value="rRNA_Ade_diMease-like_C"/>
</dbReference>
<dbReference type="PANTHER" id="PTHR11727">
    <property type="entry name" value="DIMETHYLADENOSINE TRANSFERASE"/>
    <property type="match status" value="1"/>
</dbReference>
<dbReference type="SUPFAM" id="SSF53335">
    <property type="entry name" value="S-adenosyl-L-methionine-dependent methyltransferases"/>
    <property type="match status" value="1"/>
</dbReference>
<evidence type="ECO:0000313" key="9">
    <source>
        <dbReference type="EMBL" id="KAF9448220.1"/>
    </source>
</evidence>
<reference evidence="9" key="1">
    <citation type="submission" date="2020-11" db="EMBL/GenBank/DDBJ databases">
        <authorList>
            <consortium name="DOE Joint Genome Institute"/>
            <person name="Ahrendt S."/>
            <person name="Riley R."/>
            <person name="Andreopoulos W."/>
            <person name="Labutti K."/>
            <person name="Pangilinan J."/>
            <person name="Ruiz-Duenas F.J."/>
            <person name="Barrasa J.M."/>
            <person name="Sanchez-Garcia M."/>
            <person name="Camarero S."/>
            <person name="Miyauchi S."/>
            <person name="Serrano A."/>
            <person name="Linde D."/>
            <person name="Babiker R."/>
            <person name="Drula E."/>
            <person name="Ayuso-Fernandez I."/>
            <person name="Pacheco R."/>
            <person name="Padilla G."/>
            <person name="Ferreira P."/>
            <person name="Barriuso J."/>
            <person name="Kellner H."/>
            <person name="Castanera R."/>
            <person name="Alfaro M."/>
            <person name="Ramirez L."/>
            <person name="Pisabarro A.G."/>
            <person name="Kuo A."/>
            <person name="Tritt A."/>
            <person name="Lipzen A."/>
            <person name="He G."/>
            <person name="Yan M."/>
            <person name="Ng V."/>
            <person name="Cullen D."/>
            <person name="Martin F."/>
            <person name="Rosso M.-N."/>
            <person name="Henrissat B."/>
            <person name="Hibbett D."/>
            <person name="Martinez A.T."/>
            <person name="Grigoriev I.V."/>
        </authorList>
    </citation>
    <scope>NUCLEOTIDE SEQUENCE</scope>
    <source>
        <strain evidence="9">MF-IS2</strain>
    </source>
</reference>
<comment type="similarity">
    <text evidence="7 8">Belongs to the class I-like SAM-binding methyltransferase superfamily. rRNA adenine N(6)-methyltransferase family.</text>
</comment>
<evidence type="ECO:0000256" key="3">
    <source>
        <dbReference type="ARBA" id="ARBA00022679"/>
    </source>
</evidence>
<feature type="binding site" evidence="7">
    <location>
        <position position="108"/>
    </location>
    <ligand>
        <name>S-adenosyl-L-methionine</name>
        <dbReference type="ChEBI" id="CHEBI:59789"/>
    </ligand>
</feature>
<protein>
    <recommendedName>
        <fullName evidence="8">rRNA adenine N(6)-methyltransferase</fullName>
        <ecNumber evidence="8">2.1.1.-</ecNumber>
    </recommendedName>
</protein>
<keyword evidence="10" id="KW-1185">Reference proteome</keyword>
<evidence type="ECO:0000256" key="1">
    <source>
        <dbReference type="ARBA" id="ARBA00004173"/>
    </source>
</evidence>
<dbReference type="Gene3D" id="1.10.8.100">
    <property type="entry name" value="Ribosomal RNA adenine dimethylase-like, domain 2"/>
    <property type="match status" value="1"/>
</dbReference>
<dbReference type="GO" id="GO:0005759">
    <property type="term" value="C:mitochondrial matrix"/>
    <property type="evidence" value="ECO:0007669"/>
    <property type="project" value="TreeGrafter"/>
</dbReference>
<keyword evidence="8" id="KW-0698">rRNA processing</keyword>
<dbReference type="Gene3D" id="3.40.50.150">
    <property type="entry name" value="Vaccinia Virus protein VP39"/>
    <property type="match status" value="1"/>
</dbReference>
<comment type="caution">
    <text evidence="7">Lacks conserved residue(s) required for the propagation of feature annotation.</text>
</comment>
<evidence type="ECO:0000256" key="2">
    <source>
        <dbReference type="ARBA" id="ARBA00022603"/>
    </source>
</evidence>
<organism evidence="9 10">
    <name type="scientific">Macrolepiota fuliginosa MF-IS2</name>
    <dbReference type="NCBI Taxonomy" id="1400762"/>
    <lineage>
        <taxon>Eukaryota</taxon>
        <taxon>Fungi</taxon>
        <taxon>Dikarya</taxon>
        <taxon>Basidiomycota</taxon>
        <taxon>Agaricomycotina</taxon>
        <taxon>Agaricomycetes</taxon>
        <taxon>Agaricomycetidae</taxon>
        <taxon>Agaricales</taxon>
        <taxon>Agaricineae</taxon>
        <taxon>Agaricaceae</taxon>
        <taxon>Macrolepiota</taxon>
    </lineage>
</organism>
<comment type="subcellular location">
    <subcellularLocation>
        <location evidence="1">Mitochondrion</location>
    </subcellularLocation>
</comment>
<name>A0A9P5XEU0_9AGAR</name>
<dbReference type="Pfam" id="PF00398">
    <property type="entry name" value="RrnaAD"/>
    <property type="match status" value="1"/>
</dbReference>
<evidence type="ECO:0000256" key="5">
    <source>
        <dbReference type="ARBA" id="ARBA00022884"/>
    </source>
</evidence>
<comment type="function">
    <text evidence="6">Mitochondrial transcription factor that confers selective promoter recognition on the core subunit of the yeast mitochondrial RNA polymerase. Interacts with DNA in a non-specific manner.</text>
</comment>
<dbReference type="PANTHER" id="PTHR11727:SF17">
    <property type="entry name" value="DIMETHYLADENOSINE TRANSFERASE 1, MITOCHONDRIAL"/>
    <property type="match status" value="1"/>
</dbReference>
<dbReference type="PROSITE" id="PS51689">
    <property type="entry name" value="SAM_RNA_A_N6_MT"/>
    <property type="match status" value="1"/>
</dbReference>
<evidence type="ECO:0000256" key="6">
    <source>
        <dbReference type="ARBA" id="ARBA00024915"/>
    </source>
</evidence>
<feature type="binding site" evidence="7">
    <location>
        <position position="160"/>
    </location>
    <ligand>
        <name>S-adenosyl-L-methionine</name>
        <dbReference type="ChEBI" id="CHEBI:59789"/>
    </ligand>
</feature>